<evidence type="ECO:0000313" key="4">
    <source>
        <dbReference type="EMBL" id="KAL0963917.1"/>
    </source>
</evidence>
<feature type="domain" description="NID" evidence="3">
    <location>
        <begin position="245"/>
        <end position="322"/>
    </location>
</feature>
<sequence length="346" mass="39491">MNGNVDNGGEEQKLSEAMEELERWKIKLEKAEDEKSRLQLAKLSAEDDKRAAQKEMSVLQQQGEQREEAHKGTIRGIKEDILKLTQVNADLMNKLRDSQAKLQAKRAESAQLQQRFKIYAQIPEKKVKFTRKVVENEDSDTSDQHIKGVFTITQRPSVILKGGQALITFEEEKVASQILRMAKCTVSCDKHKVDVKPKSITLEPSAKFEVHIDVSKKTIKFSSIPPFLAEERMKDRLEISFSKPIAESLALKKKFCVDVGREENVNVQLVYNYQLKKFQTFCGAPKRTIALIEIEDIQDEEDLQDHLEIHFQKPSNYGGEVECIKYLSSGKKVKAFFSEDTAEIEA</sequence>
<comment type="caution">
    <text evidence="4">The sequence shown here is derived from an EMBL/GenBank/DDBJ whole genome shotgun (WGS) entry which is preliminary data.</text>
</comment>
<keyword evidence="5" id="KW-1185">Reference proteome</keyword>
<keyword evidence="1" id="KW-0175">Coiled coil</keyword>
<dbReference type="Pfam" id="PF07292">
    <property type="entry name" value="NID"/>
    <property type="match status" value="2"/>
</dbReference>
<dbReference type="Proteomes" id="UP001557470">
    <property type="component" value="Unassembled WGS sequence"/>
</dbReference>
<feature type="coiled-coil region" evidence="1">
    <location>
        <begin position="88"/>
        <end position="115"/>
    </location>
</feature>
<dbReference type="EMBL" id="JAGEUA010000010">
    <property type="protein sequence ID" value="KAL0963917.1"/>
    <property type="molecule type" value="Genomic_DNA"/>
</dbReference>
<accession>A0ABD0VZV0</accession>
<name>A0ABD0VZV0_UMBPY</name>
<dbReference type="PANTHER" id="PTHR15225">
    <property type="entry name" value="INTERFERON-INDUCED PROTEIN 35/NMI N-MYC/STAT INTERACTING PROTEIN"/>
    <property type="match status" value="1"/>
</dbReference>
<evidence type="ECO:0000256" key="1">
    <source>
        <dbReference type="SAM" id="Coils"/>
    </source>
</evidence>
<evidence type="ECO:0000259" key="3">
    <source>
        <dbReference type="Pfam" id="PF07292"/>
    </source>
</evidence>
<feature type="domain" description="NID" evidence="3">
    <location>
        <begin position="165"/>
        <end position="244"/>
    </location>
</feature>
<organism evidence="4 5">
    <name type="scientific">Umbra pygmaea</name>
    <name type="common">Eastern mudminnow</name>
    <dbReference type="NCBI Taxonomy" id="75934"/>
    <lineage>
        <taxon>Eukaryota</taxon>
        <taxon>Metazoa</taxon>
        <taxon>Chordata</taxon>
        <taxon>Craniata</taxon>
        <taxon>Vertebrata</taxon>
        <taxon>Euteleostomi</taxon>
        <taxon>Actinopterygii</taxon>
        <taxon>Neopterygii</taxon>
        <taxon>Teleostei</taxon>
        <taxon>Protacanthopterygii</taxon>
        <taxon>Esociformes</taxon>
        <taxon>Umbridae</taxon>
        <taxon>Umbra</taxon>
    </lineage>
</organism>
<dbReference type="PANTHER" id="PTHR15225:SF4">
    <property type="entry name" value="N-MYC-INTERACTOR"/>
    <property type="match status" value="1"/>
</dbReference>
<dbReference type="AlphaFoldDB" id="A0ABD0VZV0"/>
<evidence type="ECO:0000313" key="5">
    <source>
        <dbReference type="Proteomes" id="UP001557470"/>
    </source>
</evidence>
<feature type="region of interest" description="Disordered" evidence="2">
    <location>
        <begin position="45"/>
        <end position="71"/>
    </location>
</feature>
<proteinExistence type="predicted"/>
<evidence type="ECO:0000256" key="2">
    <source>
        <dbReference type="SAM" id="MobiDB-lite"/>
    </source>
</evidence>
<protein>
    <recommendedName>
        <fullName evidence="3">NID domain-containing protein</fullName>
    </recommendedName>
</protein>
<gene>
    <name evidence="4" type="ORF">UPYG_G00315330</name>
</gene>
<reference evidence="4 5" key="1">
    <citation type="submission" date="2024-06" db="EMBL/GenBank/DDBJ databases">
        <authorList>
            <person name="Pan Q."/>
            <person name="Wen M."/>
            <person name="Jouanno E."/>
            <person name="Zahm M."/>
            <person name="Klopp C."/>
            <person name="Cabau C."/>
            <person name="Louis A."/>
            <person name="Berthelot C."/>
            <person name="Parey E."/>
            <person name="Roest Crollius H."/>
            <person name="Montfort J."/>
            <person name="Robinson-Rechavi M."/>
            <person name="Bouchez O."/>
            <person name="Lampietro C."/>
            <person name="Lopez Roques C."/>
            <person name="Donnadieu C."/>
            <person name="Postlethwait J."/>
            <person name="Bobe J."/>
            <person name="Verreycken H."/>
            <person name="Guiguen Y."/>
        </authorList>
    </citation>
    <scope>NUCLEOTIDE SEQUENCE [LARGE SCALE GENOMIC DNA]</scope>
    <source>
        <strain evidence="4">Up_M1</strain>
        <tissue evidence="4">Testis</tissue>
    </source>
</reference>
<dbReference type="InterPro" id="IPR009909">
    <property type="entry name" value="Nmi/IFP35_dom"/>
</dbReference>